<keyword evidence="4 6" id="KW-1133">Transmembrane helix</keyword>
<feature type="transmembrane region" description="Helical" evidence="6">
    <location>
        <begin position="238"/>
        <end position="255"/>
    </location>
</feature>
<evidence type="ECO:0000313" key="9">
    <source>
        <dbReference type="Proteomes" id="UP000192940"/>
    </source>
</evidence>
<keyword evidence="2 6" id="KW-0813">Transport</keyword>
<evidence type="ECO:0000313" key="8">
    <source>
        <dbReference type="EMBL" id="SMF75918.1"/>
    </source>
</evidence>
<evidence type="ECO:0000256" key="1">
    <source>
        <dbReference type="ARBA" id="ARBA00004141"/>
    </source>
</evidence>
<dbReference type="CDD" id="cd06261">
    <property type="entry name" value="TM_PBP2"/>
    <property type="match status" value="1"/>
</dbReference>
<sequence>MNRQDIAANAAGKKGGSVSTKRMGRRSVWADVKREKYLLFLALPGVIFFIIFKYIPITNLVIAFQDYSPYFGITGSPWVGFEHFSRFFSNEDFYMLLRNTLAISFLNLIFFFPAPIILSIMLNEVRNSIVKRTVQSLIYIPHFLSWVLIYGLTFLMFSQSEGLVNKFMISMGNDTIDILSNPNYFWGMLTAQSIWKEVGWGTIIFLAAIAGIDPQLYEAAVMDGAGRMRRIWHITLPGMRNVIMILFILRLGTIMDTGFEQIYLMMNAAVSNVAEVFDTYVYRVGIKQGEFSYSTAIGLFKSLVGVILVVTANKVAKKFGQDSLY</sequence>
<feature type="transmembrane region" description="Helical" evidence="6">
    <location>
        <begin position="198"/>
        <end position="217"/>
    </location>
</feature>
<keyword evidence="3 6" id="KW-0812">Transmembrane</keyword>
<comment type="subcellular location">
    <subcellularLocation>
        <location evidence="6">Cell membrane</location>
        <topology evidence="6">Multi-pass membrane protein</topology>
    </subcellularLocation>
    <subcellularLocation>
        <location evidence="1">Membrane</location>
        <topology evidence="1">Multi-pass membrane protein</topology>
    </subcellularLocation>
</comment>
<name>A0A1X7GX95_9BACL</name>
<dbReference type="PANTHER" id="PTHR43496:SF1">
    <property type="entry name" value="POLYGALACTURONAN_RHAMNOGALACTURONAN TRANSPORT SYSTEM PERMEASE PROTEIN YTEP"/>
    <property type="match status" value="1"/>
</dbReference>
<evidence type="ECO:0000259" key="7">
    <source>
        <dbReference type="PROSITE" id="PS50928"/>
    </source>
</evidence>
<dbReference type="PANTHER" id="PTHR43496">
    <property type="entry name" value="PROTEIN LPLB"/>
    <property type="match status" value="1"/>
</dbReference>
<dbReference type="Proteomes" id="UP000192940">
    <property type="component" value="Chromosome I"/>
</dbReference>
<feature type="transmembrane region" description="Helical" evidence="6">
    <location>
        <begin position="101"/>
        <end position="125"/>
    </location>
</feature>
<dbReference type="AlphaFoldDB" id="A0A1X7GX95"/>
<dbReference type="GO" id="GO:0055085">
    <property type="term" value="P:transmembrane transport"/>
    <property type="evidence" value="ECO:0007669"/>
    <property type="project" value="InterPro"/>
</dbReference>
<dbReference type="STRING" id="1313296.SAMN05661091_1254"/>
<feature type="transmembrane region" description="Helical" evidence="6">
    <location>
        <begin position="137"/>
        <end position="157"/>
    </location>
</feature>
<keyword evidence="5 6" id="KW-0472">Membrane</keyword>
<dbReference type="InterPro" id="IPR035906">
    <property type="entry name" value="MetI-like_sf"/>
</dbReference>
<keyword evidence="9" id="KW-1185">Reference proteome</keyword>
<evidence type="ECO:0000256" key="6">
    <source>
        <dbReference type="RuleBase" id="RU363032"/>
    </source>
</evidence>
<proteinExistence type="inferred from homology"/>
<feature type="transmembrane region" description="Helical" evidence="6">
    <location>
        <begin position="37"/>
        <end position="55"/>
    </location>
</feature>
<protein>
    <submittedName>
        <fullName evidence="8">Carbohydrate ABC transporter membrane protein 1, CUT1 family</fullName>
    </submittedName>
</protein>
<evidence type="ECO:0000256" key="3">
    <source>
        <dbReference type="ARBA" id="ARBA00022692"/>
    </source>
</evidence>
<dbReference type="EMBL" id="LT840184">
    <property type="protein sequence ID" value="SMF75918.1"/>
    <property type="molecule type" value="Genomic_DNA"/>
</dbReference>
<dbReference type="Pfam" id="PF00528">
    <property type="entry name" value="BPD_transp_1"/>
    <property type="match status" value="1"/>
</dbReference>
<comment type="similarity">
    <text evidence="6">Belongs to the binding-protein-dependent transport system permease family.</text>
</comment>
<evidence type="ECO:0000256" key="5">
    <source>
        <dbReference type="ARBA" id="ARBA00023136"/>
    </source>
</evidence>
<organism evidence="8 9">
    <name type="scientific">Paenibacillus uliginis N3/975</name>
    <dbReference type="NCBI Taxonomy" id="1313296"/>
    <lineage>
        <taxon>Bacteria</taxon>
        <taxon>Bacillati</taxon>
        <taxon>Bacillota</taxon>
        <taxon>Bacilli</taxon>
        <taxon>Bacillales</taxon>
        <taxon>Paenibacillaceae</taxon>
        <taxon>Paenibacillus</taxon>
    </lineage>
</organism>
<dbReference type="InterPro" id="IPR000515">
    <property type="entry name" value="MetI-like"/>
</dbReference>
<dbReference type="PROSITE" id="PS50928">
    <property type="entry name" value="ABC_TM1"/>
    <property type="match status" value="1"/>
</dbReference>
<dbReference type="SUPFAM" id="SSF161098">
    <property type="entry name" value="MetI-like"/>
    <property type="match status" value="1"/>
</dbReference>
<evidence type="ECO:0000256" key="2">
    <source>
        <dbReference type="ARBA" id="ARBA00022448"/>
    </source>
</evidence>
<dbReference type="Gene3D" id="1.10.3720.10">
    <property type="entry name" value="MetI-like"/>
    <property type="match status" value="1"/>
</dbReference>
<evidence type="ECO:0000256" key="4">
    <source>
        <dbReference type="ARBA" id="ARBA00022989"/>
    </source>
</evidence>
<reference evidence="8 9" key="1">
    <citation type="submission" date="2017-04" db="EMBL/GenBank/DDBJ databases">
        <authorList>
            <person name="Afonso C.L."/>
            <person name="Miller P.J."/>
            <person name="Scott M.A."/>
            <person name="Spackman E."/>
            <person name="Goraichik I."/>
            <person name="Dimitrov K.M."/>
            <person name="Suarez D.L."/>
            <person name="Swayne D.E."/>
        </authorList>
    </citation>
    <scope>NUCLEOTIDE SEQUENCE [LARGE SCALE GENOMIC DNA]</scope>
    <source>
        <strain evidence="8 9">N3/975</strain>
    </source>
</reference>
<gene>
    <name evidence="8" type="ORF">SAMN05661091_1254</name>
</gene>
<feature type="transmembrane region" description="Helical" evidence="6">
    <location>
        <begin position="291"/>
        <end position="312"/>
    </location>
</feature>
<dbReference type="GO" id="GO:0005886">
    <property type="term" value="C:plasma membrane"/>
    <property type="evidence" value="ECO:0007669"/>
    <property type="project" value="UniProtKB-SubCell"/>
</dbReference>
<accession>A0A1X7GX95</accession>
<feature type="domain" description="ABC transmembrane type-1" evidence="7">
    <location>
        <begin position="97"/>
        <end position="312"/>
    </location>
</feature>